<dbReference type="EMBL" id="LAZR01060369">
    <property type="protein sequence ID" value="KKK65819.1"/>
    <property type="molecule type" value="Genomic_DNA"/>
</dbReference>
<comment type="caution">
    <text evidence="1">The sequence shown here is derived from an EMBL/GenBank/DDBJ whole genome shotgun (WGS) entry which is preliminary data.</text>
</comment>
<proteinExistence type="predicted"/>
<name>A0A0F8ZHA3_9ZZZZ</name>
<organism evidence="1">
    <name type="scientific">marine sediment metagenome</name>
    <dbReference type="NCBI Taxonomy" id="412755"/>
    <lineage>
        <taxon>unclassified sequences</taxon>
        <taxon>metagenomes</taxon>
        <taxon>ecological metagenomes</taxon>
    </lineage>
</organism>
<accession>A0A0F8ZHA3</accession>
<sequence length="201" mass="24574">MNKEEKKSIYNKKYREKNREKLLKKEKEFRKKNKKSIQKYLKKYRKNHRNEAKEYSKEYYKNNNEEIIKKNSEYRQKNKHKRNATEKIKRDGNICYKIEINLRSRLYHAIKNDQKVGSAISDLGCSVDKLKQYLEKQFYPHPKTRKQMTWKNYGLFGWHIDHIKPLASFDLTDRKQFLNACHYTNLQPLWAEENLSKSAKY</sequence>
<evidence type="ECO:0000313" key="1">
    <source>
        <dbReference type="EMBL" id="KKK65819.1"/>
    </source>
</evidence>
<gene>
    <name evidence="1" type="ORF">LCGC14_2970300</name>
</gene>
<dbReference type="AlphaFoldDB" id="A0A0F8ZHA3"/>
<protein>
    <submittedName>
        <fullName evidence="1">Uncharacterized protein</fullName>
    </submittedName>
</protein>
<reference evidence="1" key="1">
    <citation type="journal article" date="2015" name="Nature">
        <title>Complex archaea that bridge the gap between prokaryotes and eukaryotes.</title>
        <authorList>
            <person name="Spang A."/>
            <person name="Saw J.H."/>
            <person name="Jorgensen S.L."/>
            <person name="Zaremba-Niedzwiedzka K."/>
            <person name="Martijn J."/>
            <person name="Lind A.E."/>
            <person name="van Eijk R."/>
            <person name="Schleper C."/>
            <person name="Guy L."/>
            <person name="Ettema T.J."/>
        </authorList>
    </citation>
    <scope>NUCLEOTIDE SEQUENCE</scope>
</reference>